<dbReference type="SUPFAM" id="SSF47413">
    <property type="entry name" value="lambda repressor-like DNA-binding domains"/>
    <property type="match status" value="3"/>
</dbReference>
<evidence type="ECO:0000313" key="3">
    <source>
        <dbReference type="Proteomes" id="UP000293291"/>
    </source>
</evidence>
<gene>
    <name evidence="2" type="ORF">EUA07_06915</name>
</gene>
<dbReference type="Gene3D" id="1.10.260.40">
    <property type="entry name" value="lambda repressor-like DNA-binding domains"/>
    <property type="match status" value="3"/>
</dbReference>
<organism evidence="2 3">
    <name type="scientific">Nocardioides ganghwensis</name>
    <dbReference type="NCBI Taxonomy" id="252230"/>
    <lineage>
        <taxon>Bacteria</taxon>
        <taxon>Bacillati</taxon>
        <taxon>Actinomycetota</taxon>
        <taxon>Actinomycetes</taxon>
        <taxon>Propionibacteriales</taxon>
        <taxon>Nocardioidaceae</taxon>
        <taxon>Nocardioides</taxon>
    </lineage>
</organism>
<dbReference type="Proteomes" id="UP000293291">
    <property type="component" value="Unassembled WGS sequence"/>
</dbReference>
<dbReference type="SMART" id="SM00530">
    <property type="entry name" value="HTH_XRE"/>
    <property type="match status" value="3"/>
</dbReference>
<dbReference type="InterPro" id="IPR001387">
    <property type="entry name" value="Cro/C1-type_HTH"/>
</dbReference>
<dbReference type="InterPro" id="IPR010982">
    <property type="entry name" value="Lambda_DNA-bd_dom_sf"/>
</dbReference>
<feature type="domain" description="HTH cro/C1-type" evidence="1">
    <location>
        <begin position="13"/>
        <end position="67"/>
    </location>
</feature>
<dbReference type="AlphaFoldDB" id="A0A4Q2SE41"/>
<name>A0A4Q2SE41_9ACTN</name>
<proteinExistence type="predicted"/>
<evidence type="ECO:0000259" key="1">
    <source>
        <dbReference type="PROSITE" id="PS50943"/>
    </source>
</evidence>
<dbReference type="PANTHER" id="PTHR43236:SF2">
    <property type="entry name" value="BLL0069 PROTEIN"/>
    <property type="match status" value="1"/>
</dbReference>
<keyword evidence="3" id="KW-1185">Reference proteome</keyword>
<dbReference type="PROSITE" id="PS50943">
    <property type="entry name" value="HTH_CROC1"/>
    <property type="match status" value="3"/>
</dbReference>
<dbReference type="InterPro" id="IPR052345">
    <property type="entry name" value="Rad_response_metalloprotease"/>
</dbReference>
<feature type="domain" description="HTH cro/C1-type" evidence="1">
    <location>
        <begin position="165"/>
        <end position="219"/>
    </location>
</feature>
<feature type="domain" description="HTH cro/C1-type" evidence="1">
    <location>
        <begin position="86"/>
        <end position="139"/>
    </location>
</feature>
<dbReference type="CDD" id="cd00093">
    <property type="entry name" value="HTH_XRE"/>
    <property type="match status" value="3"/>
</dbReference>
<accession>A0A4Q2SE41</accession>
<dbReference type="Pfam" id="PF13560">
    <property type="entry name" value="HTH_31"/>
    <property type="match status" value="3"/>
</dbReference>
<reference evidence="2 3" key="1">
    <citation type="submission" date="2019-01" db="EMBL/GenBank/DDBJ databases">
        <title>Novel species of Nocardioides.</title>
        <authorList>
            <person name="Liu Q."/>
            <person name="Xin Y.-H."/>
        </authorList>
    </citation>
    <scope>NUCLEOTIDE SEQUENCE [LARGE SCALE GENOMIC DNA]</scope>
    <source>
        <strain evidence="2 3">CGMCC 4.6875</strain>
    </source>
</reference>
<protein>
    <submittedName>
        <fullName evidence="2">Helix-turn-helix domain-containing protein</fullName>
    </submittedName>
</protein>
<dbReference type="PANTHER" id="PTHR43236">
    <property type="entry name" value="ANTITOXIN HIGA1"/>
    <property type="match status" value="1"/>
</dbReference>
<dbReference type="EMBL" id="SDWU01000006">
    <property type="protein sequence ID" value="RYC03273.1"/>
    <property type="molecule type" value="Genomic_DNA"/>
</dbReference>
<dbReference type="GO" id="GO:0003677">
    <property type="term" value="F:DNA binding"/>
    <property type="evidence" value="ECO:0007669"/>
    <property type="project" value="InterPro"/>
</dbReference>
<comment type="caution">
    <text evidence="2">The sequence shown here is derived from an EMBL/GenBank/DDBJ whole genome shotgun (WGS) entry which is preliminary data.</text>
</comment>
<evidence type="ECO:0000313" key="2">
    <source>
        <dbReference type="EMBL" id="RYC03273.1"/>
    </source>
</evidence>
<dbReference type="RefSeq" id="WP_129454264.1">
    <property type="nucleotide sequence ID" value="NZ_JACXYX010000009.1"/>
</dbReference>
<dbReference type="OrthoDB" id="3213425at2"/>
<sequence length="226" mass="24523">MDTLLPGVRGHGLRPLRRGAGLPVRRIAQHLGVRESTVYNWESGRVRIPGDHLPGLASLLGTSTPVLVPVLRSSPPPGARGPVPPLRRLRRRTGLSQEAVARRIGTTRHRLGAWERGQVPPLWAVRRLARAYGVPVAQVAHLAGVPAPRLLDPARWRPGDLPGVLATLRAWNGLTQAEVARRCGLHRTTVRGWENGRGVPSARSRERLEELHGLPAGSLRGAYPAG</sequence>